<comment type="pathway">
    <text evidence="3 11">Cofactor biosynthesis; D-erythroascorbate biosynthesis; dehydro-D-arabinono-1,4-lactone from D-arabinose: step 2/2.</text>
</comment>
<dbReference type="InterPro" id="IPR007173">
    <property type="entry name" value="ALO_C"/>
</dbReference>
<dbReference type="Gene3D" id="1.10.45.10">
    <property type="entry name" value="Vanillyl-alcohol Oxidase, Chain A, domain 4"/>
    <property type="match status" value="1"/>
</dbReference>
<dbReference type="GO" id="GO:0005739">
    <property type="term" value="C:mitochondrion"/>
    <property type="evidence" value="ECO:0000318"/>
    <property type="project" value="GO_Central"/>
</dbReference>
<organism evidence="13 15">
    <name type="scientific">Schizosaccharomyces japonicus (strain yFS275 / FY16936)</name>
    <name type="common">Fission yeast</name>
    <dbReference type="NCBI Taxonomy" id="402676"/>
    <lineage>
        <taxon>Eukaryota</taxon>
        <taxon>Fungi</taxon>
        <taxon>Dikarya</taxon>
        <taxon>Ascomycota</taxon>
        <taxon>Taphrinomycotina</taxon>
        <taxon>Schizosaccharomycetes</taxon>
        <taxon>Schizosaccharomycetales</taxon>
        <taxon>Schizosaccharomycetaceae</taxon>
        <taxon>Schizosaccharomyces</taxon>
    </lineage>
</organism>
<evidence type="ECO:0000256" key="1">
    <source>
        <dbReference type="ARBA" id="ARBA00001974"/>
    </source>
</evidence>
<dbReference type="InterPro" id="IPR016167">
    <property type="entry name" value="FAD-bd_PCMH_sub1"/>
</dbReference>
<sequence>MLPNIQDDLKTNGVLFQNWSKTFSSHCAGVYRPRTEEEVRKILVEANAKRKHIRVVGAGHSPSDLVCTSGYLLSLDNLNSVISLDQEKQTVTVQGGIRLNRLQSVLEKLGYSLPIVGSVTDISVAGTCATATHGSSLQHCIMSHYIESLHLMLADGSVVTCSRAQQPNVFAAAQVSLGALGVVISMTLKIVPMFFLEATETVVPLSTVFSQWSSNQFWEQGDFVRLQVFPFTNKGLVWSAKKIEPSKHLIKNYTFGKPKGLIHWFDKIMYQCMLLFGRIFKRALPLIERIWFYMHYGFRDGQVSFSRGPGIQQMQMYCWFSQYVNEWSIPISKAPEALERLVRWIQGDVEHAEIPFDARGVTAHWPIEVRVAAPTPLNECWLSTAPETTCYLEVIVYRPFGLSMPYERLWQAFEYLMNQYGGKPHWAKRHSLPPEELKARYPKLRQWLQLRSMLDPNNVFWNEYMQRSFGTNEE</sequence>
<dbReference type="InterPro" id="IPR016171">
    <property type="entry name" value="Vanillyl_alc_oxidase_C-sub2"/>
</dbReference>
<dbReference type="VEuPathDB" id="FungiDB:SJAG_00265"/>
<evidence type="ECO:0000256" key="8">
    <source>
        <dbReference type="ARBA" id="ARBA00023002"/>
    </source>
</evidence>
<accession>B6JV62</accession>
<feature type="domain" description="FAD-binding PCMH-type" evidence="12">
    <location>
        <begin position="23"/>
        <end position="193"/>
    </location>
</feature>
<name>B6JV62_SCHJY</name>
<dbReference type="NCBIfam" id="TIGR01678">
    <property type="entry name" value="FAD_lactone_ox"/>
    <property type="match status" value="1"/>
</dbReference>
<dbReference type="UniPathway" id="UPA00771">
    <property type="reaction ID" value="UER00766"/>
</dbReference>
<evidence type="ECO:0000259" key="12">
    <source>
        <dbReference type="PROSITE" id="PS51387"/>
    </source>
</evidence>
<evidence type="ECO:0000256" key="2">
    <source>
        <dbReference type="ARBA" id="ARBA00004370"/>
    </source>
</evidence>
<dbReference type="PANTHER" id="PTHR43762">
    <property type="entry name" value="L-GULONOLACTONE OXIDASE"/>
    <property type="match status" value="1"/>
</dbReference>
<keyword evidence="15" id="KW-1185">Reference proteome</keyword>
<dbReference type="PANTHER" id="PTHR43762:SF1">
    <property type="entry name" value="D-ARABINONO-1,4-LACTONE OXIDASE"/>
    <property type="match status" value="1"/>
</dbReference>
<comment type="similarity">
    <text evidence="4 11">Belongs to the oxygen-dependent FAD-linked oxidoreductase family.</text>
</comment>
<dbReference type="EMBL" id="KE651166">
    <property type="protein sequence ID" value="EEB05263.1"/>
    <property type="molecule type" value="Genomic_DNA"/>
</dbReference>
<dbReference type="GO" id="GO:0031966">
    <property type="term" value="C:mitochondrial membrane"/>
    <property type="evidence" value="ECO:0007669"/>
    <property type="project" value="UniProtKB-SubCell"/>
</dbReference>
<dbReference type="HOGENOM" id="CLU_003896_4_1_1"/>
<dbReference type="Proteomes" id="UP000001744">
    <property type="component" value="Unassembled WGS sequence"/>
</dbReference>
<evidence type="ECO:0000313" key="14">
    <source>
        <dbReference type="JaponicusDB" id="SJAG_00265"/>
    </source>
</evidence>
<keyword evidence="7 11" id="KW-0274">FAD</keyword>
<comment type="cofactor">
    <cofactor evidence="1 11">
        <name>FAD</name>
        <dbReference type="ChEBI" id="CHEBI:57692"/>
    </cofactor>
</comment>
<dbReference type="Gene3D" id="3.30.43.10">
    <property type="entry name" value="Uridine Diphospho-n-acetylenolpyruvylglucosamine Reductase, domain 2"/>
    <property type="match status" value="1"/>
</dbReference>
<dbReference type="GO" id="GO:0003885">
    <property type="term" value="F:D-arabinono-1,4-lactone oxidase activity"/>
    <property type="evidence" value="ECO:0000318"/>
    <property type="project" value="GO_Central"/>
</dbReference>
<dbReference type="Gene3D" id="3.30.70.2520">
    <property type="match status" value="1"/>
</dbReference>
<dbReference type="InterPro" id="IPR016169">
    <property type="entry name" value="FAD-bd_PCMH_sub2"/>
</dbReference>
<dbReference type="SUPFAM" id="SSF56176">
    <property type="entry name" value="FAD-binding/transporter-associated domain-like"/>
    <property type="match status" value="1"/>
</dbReference>
<protein>
    <recommendedName>
        <fullName evidence="5 11">D-arabinono-1,4-lactone oxidase</fullName>
        <shortName evidence="11">ALO</shortName>
        <ecNumber evidence="5 11">1.1.3.37</ecNumber>
    </recommendedName>
    <alternativeName>
        <fullName evidence="10 11">L-galactono-gamma-lactone oxidase</fullName>
    </alternativeName>
</protein>
<dbReference type="InterPro" id="IPR016166">
    <property type="entry name" value="FAD-bd_PCMH"/>
</dbReference>
<dbReference type="Gene3D" id="3.30.465.10">
    <property type="match status" value="1"/>
</dbReference>
<keyword evidence="9" id="KW-0472">Membrane</keyword>
<evidence type="ECO:0000256" key="9">
    <source>
        <dbReference type="ARBA" id="ARBA00023136"/>
    </source>
</evidence>
<dbReference type="RefSeq" id="XP_002171556.1">
    <property type="nucleotide sequence ID" value="XM_002171520.2"/>
</dbReference>
<dbReference type="eggNOG" id="KOG4730">
    <property type="taxonomic scope" value="Eukaryota"/>
</dbReference>
<dbReference type="Pfam" id="PF04030">
    <property type="entry name" value="ALO"/>
    <property type="match status" value="1"/>
</dbReference>
<keyword evidence="6 11" id="KW-0285">Flavoprotein</keyword>
<dbReference type="GeneID" id="7047851"/>
<evidence type="ECO:0000313" key="15">
    <source>
        <dbReference type="Proteomes" id="UP000001744"/>
    </source>
</evidence>
<evidence type="ECO:0000256" key="11">
    <source>
        <dbReference type="RuleBase" id="RU367158"/>
    </source>
</evidence>
<evidence type="ECO:0000256" key="10">
    <source>
        <dbReference type="ARBA" id="ARBA00033418"/>
    </source>
</evidence>
<keyword evidence="8 11" id="KW-0560">Oxidoreductase</keyword>
<dbReference type="InterPro" id="IPR030654">
    <property type="entry name" value="Sugar_lactone_oxidase"/>
</dbReference>
<dbReference type="JaponicusDB" id="SJAG_00265">
    <property type="gene designation" value="alo1"/>
</dbReference>
<comment type="subcellular location">
    <subcellularLocation>
        <location evidence="2">Membrane</location>
    </subcellularLocation>
    <subcellularLocation>
        <location evidence="11">Mitochondrion membrane</location>
    </subcellularLocation>
</comment>
<dbReference type="OMA" id="YPRFGEF"/>
<dbReference type="InterPro" id="IPR006094">
    <property type="entry name" value="Oxid_FAD_bind_N"/>
</dbReference>
<dbReference type="InterPro" id="IPR036318">
    <property type="entry name" value="FAD-bd_PCMH-like_sf"/>
</dbReference>
<reference evidence="13 15" key="1">
    <citation type="journal article" date="2011" name="Science">
        <title>Comparative functional genomics of the fission yeasts.</title>
        <authorList>
            <person name="Rhind N."/>
            <person name="Chen Z."/>
            <person name="Yassour M."/>
            <person name="Thompson D.A."/>
            <person name="Haas B.J."/>
            <person name="Habib N."/>
            <person name="Wapinski I."/>
            <person name="Roy S."/>
            <person name="Lin M.F."/>
            <person name="Heiman D.I."/>
            <person name="Young S.K."/>
            <person name="Furuya K."/>
            <person name="Guo Y."/>
            <person name="Pidoux A."/>
            <person name="Chen H.M."/>
            <person name="Robbertse B."/>
            <person name="Goldberg J.M."/>
            <person name="Aoki K."/>
            <person name="Bayne E.H."/>
            <person name="Berlin A.M."/>
            <person name="Desjardins C.A."/>
            <person name="Dobbs E."/>
            <person name="Dukaj L."/>
            <person name="Fan L."/>
            <person name="FitzGerald M.G."/>
            <person name="French C."/>
            <person name="Gujja S."/>
            <person name="Hansen K."/>
            <person name="Keifenheim D."/>
            <person name="Levin J.Z."/>
            <person name="Mosher R.A."/>
            <person name="Mueller C.A."/>
            <person name="Pfiffner J."/>
            <person name="Priest M."/>
            <person name="Russ C."/>
            <person name="Smialowska A."/>
            <person name="Swoboda P."/>
            <person name="Sykes S.M."/>
            <person name="Vaughn M."/>
            <person name="Vengrova S."/>
            <person name="Yoder R."/>
            <person name="Zeng Q."/>
            <person name="Allshire R."/>
            <person name="Baulcombe D."/>
            <person name="Birren B.W."/>
            <person name="Brown W."/>
            <person name="Ekwall K."/>
            <person name="Kellis M."/>
            <person name="Leatherwood J."/>
            <person name="Levin H."/>
            <person name="Margalit H."/>
            <person name="Martienssen R."/>
            <person name="Nieduszynski C.A."/>
            <person name="Spatafora J.W."/>
            <person name="Friedman N."/>
            <person name="Dalgaard J.Z."/>
            <person name="Baumann P."/>
            <person name="Niki H."/>
            <person name="Regev A."/>
            <person name="Nusbaum C."/>
        </authorList>
    </citation>
    <scope>NUCLEOTIDE SEQUENCE [LARGE SCALE GENOMIC DNA]</scope>
    <source>
        <strain evidence="15">yFS275 / FY16936</strain>
    </source>
</reference>
<comment type="catalytic activity">
    <reaction evidence="11">
        <text>D-arabinono-1,4-lactone + O2 = dehydro-D-arabinono-1,4-lactone + H2O2 + H(+)</text>
        <dbReference type="Rhea" id="RHEA:23756"/>
        <dbReference type="ChEBI" id="CHEBI:15378"/>
        <dbReference type="ChEBI" id="CHEBI:15379"/>
        <dbReference type="ChEBI" id="CHEBI:16240"/>
        <dbReference type="ChEBI" id="CHEBI:16292"/>
        <dbReference type="ChEBI" id="CHEBI:58277"/>
        <dbReference type="EC" id="1.1.3.37"/>
    </reaction>
</comment>
<evidence type="ECO:0000256" key="6">
    <source>
        <dbReference type="ARBA" id="ARBA00022630"/>
    </source>
</evidence>
<dbReference type="PROSITE" id="PS51387">
    <property type="entry name" value="FAD_PCMH"/>
    <property type="match status" value="1"/>
</dbReference>
<dbReference type="InterPro" id="IPR010031">
    <property type="entry name" value="FAD_lactone_oxidase-like"/>
</dbReference>
<evidence type="ECO:0000256" key="7">
    <source>
        <dbReference type="ARBA" id="ARBA00022827"/>
    </source>
</evidence>
<evidence type="ECO:0000256" key="4">
    <source>
        <dbReference type="ARBA" id="ARBA00005466"/>
    </source>
</evidence>
<evidence type="ECO:0000313" key="13">
    <source>
        <dbReference type="EMBL" id="EEB05263.1"/>
    </source>
</evidence>
<evidence type="ECO:0000256" key="5">
    <source>
        <dbReference type="ARBA" id="ARBA00013136"/>
    </source>
</evidence>
<dbReference type="GO" id="GO:0071949">
    <property type="term" value="F:FAD binding"/>
    <property type="evidence" value="ECO:0007669"/>
    <property type="project" value="UniProtKB-UniRule"/>
</dbReference>
<dbReference type="OrthoDB" id="610608at2759"/>
<dbReference type="STRING" id="402676.B6JV62"/>
<dbReference type="EC" id="1.1.3.37" evidence="5 11"/>
<proteinExistence type="inferred from homology"/>
<dbReference type="Pfam" id="PF01565">
    <property type="entry name" value="FAD_binding_4"/>
    <property type="match status" value="1"/>
</dbReference>
<keyword evidence="11" id="KW-0496">Mitochondrion</keyword>
<dbReference type="PIRSF" id="PIRSF000136">
    <property type="entry name" value="LGO_GLO"/>
    <property type="match status" value="1"/>
</dbReference>
<dbReference type="AlphaFoldDB" id="B6JV62"/>
<gene>
    <name evidence="14" type="primary">alo1</name>
    <name evidence="13" type="ORF">SJAG_00265</name>
</gene>
<evidence type="ECO:0000256" key="3">
    <source>
        <dbReference type="ARBA" id="ARBA00005083"/>
    </source>
</evidence>